<evidence type="ECO:0000313" key="2">
    <source>
        <dbReference type="Proteomes" id="UP000790709"/>
    </source>
</evidence>
<evidence type="ECO:0000313" key="1">
    <source>
        <dbReference type="EMBL" id="KAH7925708.1"/>
    </source>
</evidence>
<dbReference type="Proteomes" id="UP000790709">
    <property type="component" value="Unassembled WGS sequence"/>
</dbReference>
<gene>
    <name evidence="1" type="ORF">BV22DRAFT_410093</name>
</gene>
<protein>
    <submittedName>
        <fullName evidence="1">Uncharacterized protein</fullName>
    </submittedName>
</protein>
<name>A0ACB8BLI0_9AGAM</name>
<dbReference type="EMBL" id="MU266396">
    <property type="protein sequence ID" value="KAH7925708.1"/>
    <property type="molecule type" value="Genomic_DNA"/>
</dbReference>
<proteinExistence type="predicted"/>
<accession>A0ACB8BLI0</accession>
<sequence>MRVISTPRCSSNSSDPTLLMLMSSGLGLTSTARLVDTVPKLLPRTGPHSCGEVVRTLAPVSTGFFLTCQGRSGATGYSEKIWLPVISHMSSCVARANARGRVKRTPIERIRLTAVRFRRRLGPSPRSRGVAGDPPRSQDHPNLPQGP</sequence>
<keyword evidence="2" id="KW-1185">Reference proteome</keyword>
<comment type="caution">
    <text evidence="1">The sequence shown here is derived from an EMBL/GenBank/DDBJ whole genome shotgun (WGS) entry which is preliminary data.</text>
</comment>
<reference evidence="1" key="1">
    <citation type="journal article" date="2021" name="New Phytol.">
        <title>Evolutionary innovations through gain and loss of genes in the ectomycorrhizal Boletales.</title>
        <authorList>
            <person name="Wu G."/>
            <person name="Miyauchi S."/>
            <person name="Morin E."/>
            <person name="Kuo A."/>
            <person name="Drula E."/>
            <person name="Varga T."/>
            <person name="Kohler A."/>
            <person name="Feng B."/>
            <person name="Cao Y."/>
            <person name="Lipzen A."/>
            <person name="Daum C."/>
            <person name="Hundley H."/>
            <person name="Pangilinan J."/>
            <person name="Johnson J."/>
            <person name="Barry K."/>
            <person name="LaButti K."/>
            <person name="Ng V."/>
            <person name="Ahrendt S."/>
            <person name="Min B."/>
            <person name="Choi I.G."/>
            <person name="Park H."/>
            <person name="Plett J.M."/>
            <person name="Magnuson J."/>
            <person name="Spatafora J.W."/>
            <person name="Nagy L.G."/>
            <person name="Henrissat B."/>
            <person name="Grigoriev I.V."/>
            <person name="Yang Z.L."/>
            <person name="Xu J."/>
            <person name="Martin F.M."/>
        </authorList>
    </citation>
    <scope>NUCLEOTIDE SEQUENCE</scope>
    <source>
        <strain evidence="1">KUC20120723A-06</strain>
    </source>
</reference>
<organism evidence="1 2">
    <name type="scientific">Leucogyrophana mollusca</name>
    <dbReference type="NCBI Taxonomy" id="85980"/>
    <lineage>
        <taxon>Eukaryota</taxon>
        <taxon>Fungi</taxon>
        <taxon>Dikarya</taxon>
        <taxon>Basidiomycota</taxon>
        <taxon>Agaricomycotina</taxon>
        <taxon>Agaricomycetes</taxon>
        <taxon>Agaricomycetidae</taxon>
        <taxon>Boletales</taxon>
        <taxon>Boletales incertae sedis</taxon>
        <taxon>Leucogyrophana</taxon>
    </lineage>
</organism>